<evidence type="ECO:0000313" key="4">
    <source>
        <dbReference type="Proteomes" id="UP000718793"/>
    </source>
</evidence>
<dbReference type="HAMAP" id="MF_01151">
    <property type="entry name" value="GrpE"/>
    <property type="match status" value="1"/>
</dbReference>
<dbReference type="CDD" id="cd00446">
    <property type="entry name" value="GrpE"/>
    <property type="match status" value="1"/>
</dbReference>
<proteinExistence type="inferred from homology"/>
<name>A0ABS6DQP0_9MOLU</name>
<dbReference type="PANTHER" id="PTHR21237">
    <property type="entry name" value="GRPE PROTEIN"/>
    <property type="match status" value="1"/>
</dbReference>
<sequence>MIKNNEIIVKEFDNITLNLITKKENEKASNETKKIVLGFHEIDLFVEKYLLETKNIILNKKYDLENQETKTKYTIEILKVFSPTKSRIEERKLIQTLKQKVNDQNLQIAQYITKIFSYEQDLNKKQEEFKKIASDLQAKAQVEINKFREHNSEQTKKEIEEIKKYALQDFFEDFLMSLNNLEIAINVGLKSQNAEVSAYTKGFLMLLTKMQNTLEDYGIYKIDPQIGDMFDANVHQVFDFDDQGVETETILKVKSAGYKLHDRVLKPALVVIQK</sequence>
<dbReference type="PROSITE" id="PS01071">
    <property type="entry name" value="GRPE"/>
    <property type="match status" value="1"/>
</dbReference>
<comment type="subcellular location">
    <subcellularLocation>
        <location evidence="1">Cytoplasm</location>
    </subcellularLocation>
</comment>
<keyword evidence="1" id="KW-0346">Stress response</keyword>
<keyword evidence="1" id="KW-0143">Chaperone</keyword>
<evidence type="ECO:0000313" key="3">
    <source>
        <dbReference type="EMBL" id="MBU4692511.1"/>
    </source>
</evidence>
<dbReference type="RefSeq" id="WP_216489175.1">
    <property type="nucleotide sequence ID" value="NZ_JAHMHH010000003.1"/>
</dbReference>
<dbReference type="InterPro" id="IPR000740">
    <property type="entry name" value="GrpE"/>
</dbReference>
<comment type="subunit">
    <text evidence="1">Homodimer.</text>
</comment>
<keyword evidence="1" id="KW-0963">Cytoplasm</keyword>
<dbReference type="Pfam" id="PF01025">
    <property type="entry name" value="GrpE"/>
    <property type="match status" value="1"/>
</dbReference>
<evidence type="ECO:0000256" key="2">
    <source>
        <dbReference type="SAM" id="Coils"/>
    </source>
</evidence>
<dbReference type="PANTHER" id="PTHR21237:SF23">
    <property type="entry name" value="GRPE PROTEIN HOMOLOG, MITOCHONDRIAL"/>
    <property type="match status" value="1"/>
</dbReference>
<dbReference type="EMBL" id="JAHMHH010000003">
    <property type="protein sequence ID" value="MBU4692511.1"/>
    <property type="molecule type" value="Genomic_DNA"/>
</dbReference>
<comment type="similarity">
    <text evidence="1">Belongs to the GrpE family.</text>
</comment>
<reference evidence="3" key="1">
    <citation type="submission" date="2021-06" db="EMBL/GenBank/DDBJ databases">
        <title>Novel Mycoplasma species detected in California sea lions (Zalophus californianus) from the USA.</title>
        <authorList>
            <person name="Volokhov D.V."/>
            <person name="Furtak V.A."/>
            <person name="Zagorodnyaya T.A."/>
        </authorList>
    </citation>
    <scope>NUCLEOTIDE SEQUENCE [LARGE SCALE GENOMIC DNA]</scope>
    <source>
        <strain evidence="3">CSL 5346</strain>
    </source>
</reference>
<dbReference type="Proteomes" id="UP000718793">
    <property type="component" value="Unassembled WGS sequence"/>
</dbReference>
<protein>
    <recommendedName>
        <fullName evidence="1">Protein GrpE</fullName>
    </recommendedName>
    <alternativeName>
        <fullName evidence="1">HSP-70 cofactor</fullName>
    </alternativeName>
</protein>
<evidence type="ECO:0000256" key="1">
    <source>
        <dbReference type="HAMAP-Rule" id="MF_01151"/>
    </source>
</evidence>
<gene>
    <name evidence="1" type="primary">grpE</name>
    <name evidence="3" type="ORF">KQ875_02795</name>
</gene>
<feature type="coiled-coil region" evidence="2">
    <location>
        <begin position="94"/>
        <end position="128"/>
    </location>
</feature>
<organism evidence="3 4">
    <name type="scientific">Mycoplasma zalophi</name>
    <dbReference type="NCBI Taxonomy" id="191287"/>
    <lineage>
        <taxon>Bacteria</taxon>
        <taxon>Bacillati</taxon>
        <taxon>Mycoplasmatota</taxon>
        <taxon>Mollicutes</taxon>
        <taxon>Mycoplasmataceae</taxon>
        <taxon>Mycoplasma</taxon>
    </lineage>
</organism>
<keyword evidence="2" id="KW-0175">Coiled coil</keyword>
<keyword evidence="4" id="KW-1185">Reference proteome</keyword>
<comment type="function">
    <text evidence="1">Participates actively in the response to hyperosmotic and heat shock by preventing the aggregation of stress-denatured proteins, in association with DnaK and GrpE. It is the nucleotide exchange factor for DnaK and may function as a thermosensor. Unfolded proteins bind initially to DnaJ; upon interaction with the DnaJ-bound protein, DnaK hydrolyzes its bound ATP, resulting in the formation of a stable complex. GrpE releases ADP from DnaK; ATP binding to DnaK triggers the release of the substrate protein, thus completing the reaction cycle. Several rounds of ATP-dependent interactions between DnaJ, DnaK and GrpE are required for fully efficient folding.</text>
</comment>
<comment type="caution">
    <text evidence="3">The sequence shown here is derived from an EMBL/GenBank/DDBJ whole genome shotgun (WGS) entry which is preliminary data.</text>
</comment>
<accession>A0ABS6DQP0</accession>